<keyword evidence="2" id="KW-1185">Reference proteome</keyword>
<gene>
    <name evidence="1" type="ORF">TorRG33x02_305020</name>
</gene>
<evidence type="ECO:0000313" key="2">
    <source>
        <dbReference type="Proteomes" id="UP000237000"/>
    </source>
</evidence>
<evidence type="ECO:0000313" key="1">
    <source>
        <dbReference type="EMBL" id="PON53630.1"/>
    </source>
</evidence>
<name>A0A2P5BXY8_TREOI</name>
<reference evidence="2" key="1">
    <citation type="submission" date="2016-06" db="EMBL/GenBank/DDBJ databases">
        <title>Parallel loss of symbiosis genes in relatives of nitrogen-fixing non-legume Parasponia.</title>
        <authorList>
            <person name="Van Velzen R."/>
            <person name="Holmer R."/>
            <person name="Bu F."/>
            <person name="Rutten L."/>
            <person name="Van Zeijl A."/>
            <person name="Liu W."/>
            <person name="Santuari L."/>
            <person name="Cao Q."/>
            <person name="Sharma T."/>
            <person name="Shen D."/>
            <person name="Roswanjaya Y."/>
            <person name="Wardhani T."/>
            <person name="Kalhor M.S."/>
            <person name="Jansen J."/>
            <person name="Van den Hoogen J."/>
            <person name="Gungor B."/>
            <person name="Hartog M."/>
            <person name="Hontelez J."/>
            <person name="Verver J."/>
            <person name="Yang W.-C."/>
            <person name="Schijlen E."/>
            <person name="Repin R."/>
            <person name="Schilthuizen M."/>
            <person name="Schranz E."/>
            <person name="Heidstra R."/>
            <person name="Miyata K."/>
            <person name="Fedorova E."/>
            <person name="Kohlen W."/>
            <person name="Bisseling T."/>
            <person name="Smit S."/>
            <person name="Geurts R."/>
        </authorList>
    </citation>
    <scope>NUCLEOTIDE SEQUENCE [LARGE SCALE GENOMIC DNA]</scope>
    <source>
        <strain evidence="2">cv. RG33-2</strain>
    </source>
</reference>
<accession>A0A2P5BXY8</accession>
<dbReference type="InParanoid" id="A0A2P5BXY8"/>
<comment type="caution">
    <text evidence="1">The sequence shown here is derived from an EMBL/GenBank/DDBJ whole genome shotgun (WGS) entry which is preliminary data.</text>
</comment>
<protein>
    <submittedName>
        <fullName evidence="1">Uncharacterized protein</fullName>
    </submittedName>
</protein>
<sequence length="73" mass="8086">LGGLDDGSKSSPTLPRAEELIVRVPIFTSALAIRDAVSSSVLKRPFRISPGFWSKTSFFWFCSEGCKRNQHSL</sequence>
<dbReference type="OrthoDB" id="10370585at2759"/>
<dbReference type="Proteomes" id="UP000237000">
    <property type="component" value="Unassembled WGS sequence"/>
</dbReference>
<feature type="non-terminal residue" evidence="1">
    <location>
        <position position="1"/>
    </location>
</feature>
<dbReference type="EMBL" id="JXTC01000442">
    <property type="protein sequence ID" value="PON53630.1"/>
    <property type="molecule type" value="Genomic_DNA"/>
</dbReference>
<proteinExistence type="predicted"/>
<organism evidence="1 2">
    <name type="scientific">Trema orientale</name>
    <name type="common">Charcoal tree</name>
    <name type="synonym">Celtis orientalis</name>
    <dbReference type="NCBI Taxonomy" id="63057"/>
    <lineage>
        <taxon>Eukaryota</taxon>
        <taxon>Viridiplantae</taxon>
        <taxon>Streptophyta</taxon>
        <taxon>Embryophyta</taxon>
        <taxon>Tracheophyta</taxon>
        <taxon>Spermatophyta</taxon>
        <taxon>Magnoliopsida</taxon>
        <taxon>eudicotyledons</taxon>
        <taxon>Gunneridae</taxon>
        <taxon>Pentapetalae</taxon>
        <taxon>rosids</taxon>
        <taxon>fabids</taxon>
        <taxon>Rosales</taxon>
        <taxon>Cannabaceae</taxon>
        <taxon>Trema</taxon>
    </lineage>
</organism>
<dbReference type="AlphaFoldDB" id="A0A2P5BXY8"/>